<dbReference type="PRINTS" id="PR00756">
    <property type="entry name" value="ALADIPTASE"/>
</dbReference>
<evidence type="ECO:0000256" key="3">
    <source>
        <dbReference type="ARBA" id="ARBA00010136"/>
    </source>
</evidence>
<dbReference type="Gene3D" id="2.60.40.1730">
    <property type="entry name" value="tricorn interacting facor f3 domain"/>
    <property type="match status" value="1"/>
</dbReference>
<dbReference type="Proteomes" id="UP000829992">
    <property type="component" value="Chromosome"/>
</dbReference>
<evidence type="ECO:0000259" key="15">
    <source>
        <dbReference type="Pfam" id="PF17900"/>
    </source>
</evidence>
<evidence type="ECO:0000256" key="4">
    <source>
        <dbReference type="ARBA" id="ARBA00012564"/>
    </source>
</evidence>
<dbReference type="RefSeq" id="WP_249587610.1">
    <property type="nucleotide sequence ID" value="NZ_BAAAQL010000050.1"/>
</dbReference>
<evidence type="ECO:0000259" key="14">
    <source>
        <dbReference type="Pfam" id="PF01433"/>
    </source>
</evidence>
<evidence type="ECO:0000313" key="16">
    <source>
        <dbReference type="EMBL" id="UQT56143.1"/>
    </source>
</evidence>
<keyword evidence="6" id="KW-0645">Protease</keyword>
<evidence type="ECO:0000256" key="1">
    <source>
        <dbReference type="ARBA" id="ARBA00000098"/>
    </source>
</evidence>
<evidence type="ECO:0000256" key="8">
    <source>
        <dbReference type="ARBA" id="ARBA00022801"/>
    </source>
</evidence>
<evidence type="ECO:0000256" key="2">
    <source>
        <dbReference type="ARBA" id="ARBA00001947"/>
    </source>
</evidence>
<evidence type="ECO:0000256" key="7">
    <source>
        <dbReference type="ARBA" id="ARBA00022723"/>
    </source>
</evidence>
<dbReference type="Pfam" id="PF01433">
    <property type="entry name" value="Peptidase_M1"/>
    <property type="match status" value="1"/>
</dbReference>
<dbReference type="PANTHER" id="PTHR11533:SF297">
    <property type="entry name" value="AMINOPEPTIDASE N"/>
    <property type="match status" value="1"/>
</dbReference>
<evidence type="ECO:0000256" key="6">
    <source>
        <dbReference type="ARBA" id="ARBA00022670"/>
    </source>
</evidence>
<dbReference type="InterPro" id="IPR042097">
    <property type="entry name" value="Aminopeptidase_N-like_N_sf"/>
</dbReference>
<dbReference type="EC" id="3.4.11.2" evidence="4"/>
<evidence type="ECO:0000313" key="17">
    <source>
        <dbReference type="Proteomes" id="UP000829992"/>
    </source>
</evidence>
<name>A0ABY4PT88_9ACTN</name>
<dbReference type="Pfam" id="PF17900">
    <property type="entry name" value="Peptidase_M1_N"/>
    <property type="match status" value="1"/>
</dbReference>
<gene>
    <name evidence="16" type="ORF">M4V62_14125</name>
</gene>
<dbReference type="InterPro" id="IPR014782">
    <property type="entry name" value="Peptidase_M1_dom"/>
</dbReference>
<keyword evidence="8" id="KW-0378">Hydrolase</keyword>
<feature type="domain" description="Aminopeptidase N-like N-terminal" evidence="15">
    <location>
        <begin position="52"/>
        <end position="224"/>
    </location>
</feature>
<evidence type="ECO:0000256" key="10">
    <source>
        <dbReference type="ARBA" id="ARBA00023049"/>
    </source>
</evidence>
<evidence type="ECO:0000256" key="9">
    <source>
        <dbReference type="ARBA" id="ARBA00022833"/>
    </source>
</evidence>
<evidence type="ECO:0000256" key="12">
    <source>
        <dbReference type="ARBA" id="ARBA00031533"/>
    </source>
</evidence>
<keyword evidence="9" id="KW-0862">Zinc</keyword>
<dbReference type="InterPro" id="IPR001930">
    <property type="entry name" value="Peptidase_M1"/>
</dbReference>
<accession>A0ABY4PT88</accession>
<comment type="catalytic activity">
    <reaction evidence="1">
        <text>Release of an N-terminal amino acid, Xaa-|-Yaa- from a peptide, amide or arylamide. Xaa is preferably Ala, but may be most amino acids including Pro (slow action). When a terminal hydrophobic residue is followed by a prolyl residue, the two may be released as an intact Xaa-Pro dipeptide.</text>
        <dbReference type="EC" id="3.4.11.2"/>
    </reaction>
</comment>
<dbReference type="Gene3D" id="1.10.390.10">
    <property type="entry name" value="Neutral Protease Domain 2"/>
    <property type="match status" value="1"/>
</dbReference>
<dbReference type="SUPFAM" id="SSF63737">
    <property type="entry name" value="Leukotriene A4 hydrolase N-terminal domain"/>
    <property type="match status" value="1"/>
</dbReference>
<protein>
    <recommendedName>
        <fullName evidence="5">Aminopeptidase N</fullName>
        <ecNumber evidence="4">3.4.11.2</ecNumber>
    </recommendedName>
    <alternativeName>
        <fullName evidence="11">Alanine aminopeptidase</fullName>
    </alternativeName>
    <alternativeName>
        <fullName evidence="12">Lysyl aminopeptidase</fullName>
    </alternativeName>
</protein>
<evidence type="ECO:0000256" key="5">
    <source>
        <dbReference type="ARBA" id="ARBA00015611"/>
    </source>
</evidence>
<feature type="chain" id="PRO_5046132431" description="Aminopeptidase N" evidence="13">
    <location>
        <begin position="24"/>
        <end position="463"/>
    </location>
</feature>
<proteinExistence type="inferred from homology"/>
<keyword evidence="7" id="KW-0479">Metal-binding</keyword>
<organism evidence="16 17">
    <name type="scientific">Streptomyces durmitorensis</name>
    <dbReference type="NCBI Taxonomy" id="319947"/>
    <lineage>
        <taxon>Bacteria</taxon>
        <taxon>Bacillati</taxon>
        <taxon>Actinomycetota</taxon>
        <taxon>Actinomycetes</taxon>
        <taxon>Kitasatosporales</taxon>
        <taxon>Streptomycetaceae</taxon>
        <taxon>Streptomyces</taxon>
    </lineage>
</organism>
<dbReference type="InterPro" id="IPR050344">
    <property type="entry name" value="Peptidase_M1_aminopeptidases"/>
</dbReference>
<comment type="similarity">
    <text evidence="3">Belongs to the peptidase M1 family.</text>
</comment>
<dbReference type="InterPro" id="IPR045357">
    <property type="entry name" value="Aminopeptidase_N-like_N"/>
</dbReference>
<reference evidence="16 17" key="1">
    <citation type="submission" date="2022-05" db="EMBL/GenBank/DDBJ databases">
        <authorList>
            <person name="Zhou X."/>
            <person name="Li K."/>
            <person name="Man Y."/>
        </authorList>
    </citation>
    <scope>NUCLEOTIDE SEQUENCE [LARGE SCALE GENOMIC DNA]</scope>
    <source>
        <strain evidence="16 17">MS405</strain>
    </source>
</reference>
<evidence type="ECO:0000256" key="11">
    <source>
        <dbReference type="ARBA" id="ARBA00029811"/>
    </source>
</evidence>
<evidence type="ECO:0000256" key="13">
    <source>
        <dbReference type="SAM" id="SignalP"/>
    </source>
</evidence>
<sequence length="463" mass="50849">MALSRSARLGALATAAASFCLIAAAPGPHPGSDGVGDPYFPQLGNGGFDVRHYGLDVAYNPDTDRLDGRTTITARATQNLSSFNLDLQKLEVTRIEVNGRRAHFTRKGDEIRISPRDSLRKNKNFTASVTYGGVPEPLSGPIVFGSDYGWMKTTDGVFVACEPNAASTWFPSSDHPMDKAAFDIRIKAPKGLTGVSNGRLVGTYDKGGQTVAHWRESRPMATYLATATIGKFDVKRGKTPAGTPIYVAIDPVLENSNNVDVYGVTAEVTDYWSKIFGPYPFEETGAIVDDMPQAGFSLETQTKPVYSAIRSESTIAHELAHQWFGDSVTPDKWNDIWLNEGFATYSQWLWSEHKGTQTARDAFLAGYNSRPADAPFWQIVVGDPQRDTMFASAVYQRGAMTLQVLRERIGDKAFFKLLPAWAEQNKYGNASTADFIRLAEKISGKQLDALFETWLFTKGKPAL</sequence>
<comment type="cofactor">
    <cofactor evidence="2">
        <name>Zn(2+)</name>
        <dbReference type="ChEBI" id="CHEBI:29105"/>
    </cofactor>
</comment>
<dbReference type="SUPFAM" id="SSF55486">
    <property type="entry name" value="Metalloproteases ('zincins'), catalytic domain"/>
    <property type="match status" value="1"/>
</dbReference>
<keyword evidence="10" id="KW-0482">Metalloprotease</keyword>
<keyword evidence="13" id="KW-0732">Signal</keyword>
<dbReference type="PANTHER" id="PTHR11533">
    <property type="entry name" value="PROTEASE M1 ZINC METALLOPROTEASE"/>
    <property type="match status" value="1"/>
</dbReference>
<feature type="domain" description="Peptidase M1 membrane alanine aminopeptidase" evidence="14">
    <location>
        <begin position="307"/>
        <end position="454"/>
    </location>
</feature>
<dbReference type="EMBL" id="CP097289">
    <property type="protein sequence ID" value="UQT56143.1"/>
    <property type="molecule type" value="Genomic_DNA"/>
</dbReference>
<keyword evidence="17" id="KW-1185">Reference proteome</keyword>
<dbReference type="InterPro" id="IPR027268">
    <property type="entry name" value="Peptidase_M4/M1_CTD_sf"/>
</dbReference>
<dbReference type="CDD" id="cd09603">
    <property type="entry name" value="M1_APN_like"/>
    <property type="match status" value="1"/>
</dbReference>
<feature type="signal peptide" evidence="13">
    <location>
        <begin position="1"/>
        <end position="23"/>
    </location>
</feature>